<comment type="caution">
    <text evidence="9">The sequence shown here is derived from an EMBL/GenBank/DDBJ whole genome shotgun (WGS) entry which is preliminary data.</text>
</comment>
<dbReference type="GO" id="GO:0005737">
    <property type="term" value="C:cytoplasm"/>
    <property type="evidence" value="ECO:0007669"/>
    <property type="project" value="InterPro"/>
</dbReference>
<dbReference type="PANTHER" id="PTHR48109:SF4">
    <property type="entry name" value="DIHYDROOROTATE DEHYDROGENASE (QUINONE), MITOCHONDRIAL"/>
    <property type="match status" value="1"/>
</dbReference>
<dbReference type="UniPathway" id="UPA00070"/>
<dbReference type="InterPro" id="IPR050074">
    <property type="entry name" value="DHO_dehydrogenase"/>
</dbReference>
<dbReference type="GO" id="GO:0005886">
    <property type="term" value="C:plasma membrane"/>
    <property type="evidence" value="ECO:0007669"/>
    <property type="project" value="TreeGrafter"/>
</dbReference>
<dbReference type="PANTHER" id="PTHR48109">
    <property type="entry name" value="DIHYDROOROTATE DEHYDROGENASE (QUINONE), MITOCHONDRIAL-RELATED"/>
    <property type="match status" value="1"/>
</dbReference>
<dbReference type="GO" id="GO:0008483">
    <property type="term" value="F:transaminase activity"/>
    <property type="evidence" value="ECO:0007669"/>
    <property type="project" value="UniProtKB-KW"/>
</dbReference>
<dbReference type="OrthoDB" id="7930647at2"/>
<evidence type="ECO:0000259" key="8">
    <source>
        <dbReference type="Pfam" id="PF01180"/>
    </source>
</evidence>
<gene>
    <name evidence="9" type="ORF">CXK91_02160</name>
</gene>
<keyword evidence="5" id="KW-0288">FMN</keyword>
<keyword evidence="9" id="KW-0808">Transferase</keyword>
<dbReference type="InterPro" id="IPR013785">
    <property type="entry name" value="Aldolase_TIM"/>
</dbReference>
<evidence type="ECO:0000256" key="5">
    <source>
        <dbReference type="ARBA" id="ARBA00022643"/>
    </source>
</evidence>
<protein>
    <submittedName>
        <fullName evidence="9">Phosphoserine aminotransferase</fullName>
    </submittedName>
</protein>
<evidence type="ECO:0000256" key="6">
    <source>
        <dbReference type="ARBA" id="ARBA00022975"/>
    </source>
</evidence>
<dbReference type="GO" id="GO:0004152">
    <property type="term" value="F:dihydroorotate dehydrogenase activity"/>
    <property type="evidence" value="ECO:0007669"/>
    <property type="project" value="InterPro"/>
</dbReference>
<evidence type="ECO:0000256" key="7">
    <source>
        <dbReference type="ARBA" id="ARBA00023002"/>
    </source>
</evidence>
<dbReference type="GO" id="GO:0006207">
    <property type="term" value="P:'de novo' pyrimidine nucleobase biosynthetic process"/>
    <property type="evidence" value="ECO:0007669"/>
    <property type="project" value="TreeGrafter"/>
</dbReference>
<keyword evidence="7" id="KW-0560">Oxidoreductase</keyword>
<comment type="function">
    <text evidence="2">Catalyzes the conversion of dihydroorotate to orotate with quinone as electron acceptor.</text>
</comment>
<dbReference type="Gene3D" id="3.20.20.70">
    <property type="entry name" value="Aldolase class I"/>
    <property type="match status" value="2"/>
</dbReference>
<evidence type="ECO:0000256" key="2">
    <source>
        <dbReference type="ARBA" id="ARBA00003125"/>
    </source>
</evidence>
<accession>A0A2S4ATI3</accession>
<dbReference type="Proteomes" id="UP000237068">
    <property type="component" value="Unassembled WGS sequence"/>
</dbReference>
<keyword evidence="4" id="KW-0285">Flavoprotein</keyword>
<dbReference type="InterPro" id="IPR005720">
    <property type="entry name" value="Dihydroorotate_DH_cat"/>
</dbReference>
<evidence type="ECO:0000256" key="3">
    <source>
        <dbReference type="ARBA" id="ARBA00004725"/>
    </source>
</evidence>
<name>A0A2S4ATI3_STUST</name>
<sequence>MVRQINLRALRGRLALELVSIACRLPRSEFGRPLRVMGLDFPSPLGIAAGFDRSGRLARRVAALGFGFNEIGSLTAQGLARLQLAPHGEAQLGINLTLDARNSTAESCTLLRAARAYGDYLVLNLMGPASAPLLQQPTRLRLLLAALRADQHELNQAGSRQIPLVVKLRCLPGRVPFSITEMLLELGFDGLLAAHDPGPPATRERYQDWQHGLQQAQACEQIAHLRRFCGEGLALISVGGIQAADQLQARMAAGAQLVQVHSALLHQGPWLAHRLLR</sequence>
<evidence type="ECO:0000256" key="1">
    <source>
        <dbReference type="ARBA" id="ARBA00001917"/>
    </source>
</evidence>
<dbReference type="EMBL" id="PPXG01000001">
    <property type="protein sequence ID" value="POH84791.1"/>
    <property type="molecule type" value="Genomic_DNA"/>
</dbReference>
<evidence type="ECO:0000313" key="10">
    <source>
        <dbReference type="Proteomes" id="UP000237068"/>
    </source>
</evidence>
<feature type="domain" description="Dihydroorotate dehydrogenase catalytic" evidence="8">
    <location>
        <begin position="90"/>
        <end position="275"/>
    </location>
</feature>
<organism evidence="9 10">
    <name type="scientific">Stutzerimonas stutzeri</name>
    <name type="common">Pseudomonas stutzeri</name>
    <dbReference type="NCBI Taxonomy" id="316"/>
    <lineage>
        <taxon>Bacteria</taxon>
        <taxon>Pseudomonadati</taxon>
        <taxon>Pseudomonadota</taxon>
        <taxon>Gammaproteobacteria</taxon>
        <taxon>Pseudomonadales</taxon>
        <taxon>Pseudomonadaceae</taxon>
        <taxon>Stutzerimonas</taxon>
    </lineage>
</organism>
<dbReference type="Pfam" id="PF01180">
    <property type="entry name" value="DHO_dh"/>
    <property type="match status" value="1"/>
</dbReference>
<comment type="cofactor">
    <cofactor evidence="1">
        <name>FMN</name>
        <dbReference type="ChEBI" id="CHEBI:58210"/>
    </cofactor>
</comment>
<evidence type="ECO:0000313" key="9">
    <source>
        <dbReference type="EMBL" id="POH84791.1"/>
    </source>
</evidence>
<reference evidence="9 10" key="1">
    <citation type="submission" date="2018-01" db="EMBL/GenBank/DDBJ databases">
        <title>Denitrification phenotypes of diverse strains of Pseudomonas stutzeri.</title>
        <authorList>
            <person name="Milligan D.A."/>
            <person name="Bergaust L."/>
            <person name="Bakken L.R."/>
            <person name="Frostegard A."/>
        </authorList>
    </citation>
    <scope>NUCLEOTIDE SEQUENCE [LARGE SCALE GENOMIC DNA]</scope>
    <source>
        <strain evidence="9 10">24a13</strain>
    </source>
</reference>
<dbReference type="AlphaFoldDB" id="A0A2S4ATI3"/>
<dbReference type="InterPro" id="IPR012135">
    <property type="entry name" value="Dihydroorotate_DH_1_2"/>
</dbReference>
<dbReference type="RefSeq" id="WP_103454747.1">
    <property type="nucleotide sequence ID" value="NZ_JAMOHQ010000001.1"/>
</dbReference>
<dbReference type="SUPFAM" id="SSF51395">
    <property type="entry name" value="FMN-linked oxidoreductases"/>
    <property type="match status" value="1"/>
</dbReference>
<dbReference type="GO" id="GO:0044205">
    <property type="term" value="P:'de novo' UMP biosynthetic process"/>
    <property type="evidence" value="ECO:0007669"/>
    <property type="project" value="UniProtKB-UniPathway"/>
</dbReference>
<comment type="pathway">
    <text evidence="3">Pyrimidine metabolism; UMP biosynthesis via de novo pathway.</text>
</comment>
<evidence type="ECO:0000256" key="4">
    <source>
        <dbReference type="ARBA" id="ARBA00022630"/>
    </source>
</evidence>
<keyword evidence="9" id="KW-0032">Aminotransferase</keyword>
<proteinExistence type="predicted"/>
<keyword evidence="6" id="KW-0665">Pyrimidine biosynthesis</keyword>
<dbReference type="PIRSF" id="PIRSF000164">
    <property type="entry name" value="DHO_oxidase"/>
    <property type="match status" value="1"/>
</dbReference>